<dbReference type="Proteomes" id="UP000789901">
    <property type="component" value="Unassembled WGS sequence"/>
</dbReference>
<proteinExistence type="predicted"/>
<sequence length="244" mass="28055">MSTLGNVSNYEPLSKEKSSVNEASKKYRRNNTIFKLLKSNNTLAKFRELWWTQGNIHPSAKWEEASDVDWEKYTERTDFFKVRGSWEWINGQDLMGLVLEQLKGTRAGNMEKEADGSFIPSNKPYVNSNGREGSDSHLPWPNLAIEVTSLETKAHLLDAIKNYWLSSGRAHDAIALKLVRSDTIISRIKVWHFCTDNRTLGELVPVTEFGFETIDDNNQILIQPQQFTININTECLFYKMPSDF</sequence>
<organism evidence="1 2">
    <name type="scientific">Gigaspora margarita</name>
    <dbReference type="NCBI Taxonomy" id="4874"/>
    <lineage>
        <taxon>Eukaryota</taxon>
        <taxon>Fungi</taxon>
        <taxon>Fungi incertae sedis</taxon>
        <taxon>Mucoromycota</taxon>
        <taxon>Glomeromycotina</taxon>
        <taxon>Glomeromycetes</taxon>
        <taxon>Diversisporales</taxon>
        <taxon>Gigasporaceae</taxon>
        <taxon>Gigaspora</taxon>
    </lineage>
</organism>
<evidence type="ECO:0000313" key="1">
    <source>
        <dbReference type="EMBL" id="CAG8787182.1"/>
    </source>
</evidence>
<reference evidence="1 2" key="1">
    <citation type="submission" date="2021-06" db="EMBL/GenBank/DDBJ databases">
        <authorList>
            <person name="Kallberg Y."/>
            <person name="Tangrot J."/>
            <person name="Rosling A."/>
        </authorList>
    </citation>
    <scope>NUCLEOTIDE SEQUENCE [LARGE SCALE GENOMIC DNA]</scope>
    <source>
        <strain evidence="1 2">120-4 pot B 10/14</strain>
    </source>
</reference>
<evidence type="ECO:0000313" key="2">
    <source>
        <dbReference type="Proteomes" id="UP000789901"/>
    </source>
</evidence>
<comment type="caution">
    <text evidence="1">The sequence shown here is derived from an EMBL/GenBank/DDBJ whole genome shotgun (WGS) entry which is preliminary data.</text>
</comment>
<dbReference type="EMBL" id="CAJVQB010018293">
    <property type="protein sequence ID" value="CAG8787182.1"/>
    <property type="molecule type" value="Genomic_DNA"/>
</dbReference>
<feature type="non-terminal residue" evidence="1">
    <location>
        <position position="244"/>
    </location>
</feature>
<name>A0ABN7VMS1_GIGMA</name>
<gene>
    <name evidence="1" type="ORF">GMARGA_LOCUS20639</name>
</gene>
<keyword evidence="2" id="KW-1185">Reference proteome</keyword>
<accession>A0ABN7VMS1</accession>
<protein>
    <submittedName>
        <fullName evidence="1">45720_t:CDS:1</fullName>
    </submittedName>
</protein>